<keyword evidence="2" id="KW-1185">Reference proteome</keyword>
<name>A0ABR0VLK9_REHGL</name>
<organism evidence="1 2">
    <name type="scientific">Rehmannia glutinosa</name>
    <name type="common">Chinese foxglove</name>
    <dbReference type="NCBI Taxonomy" id="99300"/>
    <lineage>
        <taxon>Eukaryota</taxon>
        <taxon>Viridiplantae</taxon>
        <taxon>Streptophyta</taxon>
        <taxon>Embryophyta</taxon>
        <taxon>Tracheophyta</taxon>
        <taxon>Spermatophyta</taxon>
        <taxon>Magnoliopsida</taxon>
        <taxon>eudicotyledons</taxon>
        <taxon>Gunneridae</taxon>
        <taxon>Pentapetalae</taxon>
        <taxon>asterids</taxon>
        <taxon>lamiids</taxon>
        <taxon>Lamiales</taxon>
        <taxon>Orobanchaceae</taxon>
        <taxon>Rehmannieae</taxon>
        <taxon>Rehmannia</taxon>
    </lineage>
</organism>
<comment type="caution">
    <text evidence="1">The sequence shown here is derived from an EMBL/GenBank/DDBJ whole genome shotgun (WGS) entry which is preliminary data.</text>
</comment>
<gene>
    <name evidence="1" type="ORF">DH2020_030425</name>
</gene>
<evidence type="ECO:0008006" key="3">
    <source>
        <dbReference type="Google" id="ProtNLM"/>
    </source>
</evidence>
<evidence type="ECO:0000313" key="1">
    <source>
        <dbReference type="EMBL" id="KAK6135817.1"/>
    </source>
</evidence>
<evidence type="ECO:0000313" key="2">
    <source>
        <dbReference type="Proteomes" id="UP001318860"/>
    </source>
</evidence>
<sequence length="487" mass="53569">MRSDGENDVLQWIGALDMLVMGACRADERLKPLLKLNVSTDMAEDRLLTYLSQSIVSLPYNLLLMKDTLSHRVGHLAKCLCVPLVSIRVGKINKQGTFLSPTSKVRMNVETPREDVNYVSDASLFLDSDPLNNAKTFDRLNRMALSILRCGEGRRGNLCLILHQLQMRVSFIGDDGSMERLATLSSGIILAIEIEEISRTTRKMKDMVMRKPSLAELSGISEARSIKLLRKSPSNLSSLDQWLLMLIFGGFLTASPPADDSIDSINFIFLIGFTSFISEKDKLPVANGINPFSTLNFVDAFGKSAELPFSAHKIQVPSSGQSHFSPQYCWCPQYALGNSQHLPVSSTESLSLPLLSSLLSAVRRPSSSLLTSITSLNLTEVPPIDFPSLLPEPLVRLQTLQNIPTFTPLMCDPIVHVPMFEVCSSGSGYLVSAGPTMSTTFPPLNLKLVDPLLPNPESLLEKSARETLRMLVSNDKQNVFALEVGSL</sequence>
<reference evidence="1 2" key="1">
    <citation type="journal article" date="2021" name="Comput. Struct. Biotechnol. J.">
        <title>De novo genome assembly of the potent medicinal plant Rehmannia glutinosa using nanopore technology.</title>
        <authorList>
            <person name="Ma L."/>
            <person name="Dong C."/>
            <person name="Song C."/>
            <person name="Wang X."/>
            <person name="Zheng X."/>
            <person name="Niu Y."/>
            <person name="Chen S."/>
            <person name="Feng W."/>
        </authorList>
    </citation>
    <scope>NUCLEOTIDE SEQUENCE [LARGE SCALE GENOMIC DNA]</scope>
    <source>
        <strain evidence="1">DH-2019</strain>
    </source>
</reference>
<dbReference type="PANTHER" id="PTHR36741">
    <property type="entry name" value="OS07G0100500 PROTEIN"/>
    <property type="match status" value="1"/>
</dbReference>
<dbReference type="EMBL" id="JABTTQ020001066">
    <property type="protein sequence ID" value="KAK6135817.1"/>
    <property type="molecule type" value="Genomic_DNA"/>
</dbReference>
<accession>A0ABR0VLK9</accession>
<dbReference type="Proteomes" id="UP001318860">
    <property type="component" value="Unassembled WGS sequence"/>
</dbReference>
<proteinExistence type="predicted"/>
<dbReference type="PANTHER" id="PTHR36741:SF1">
    <property type="entry name" value="OS07G0100500 PROTEIN"/>
    <property type="match status" value="1"/>
</dbReference>
<protein>
    <recommendedName>
        <fullName evidence="3">PH domain-containing protein</fullName>
    </recommendedName>
</protein>